<reference evidence="4" key="1">
    <citation type="submission" date="2020-07" db="EMBL/GenBank/DDBJ databases">
        <authorList>
            <person name="Lin J."/>
        </authorList>
    </citation>
    <scope>NUCLEOTIDE SEQUENCE</scope>
</reference>
<protein>
    <recommendedName>
        <fullName evidence="3">CCHC-type domain-containing protein</fullName>
    </recommendedName>
</protein>
<dbReference type="SUPFAM" id="SSF57756">
    <property type="entry name" value="Retrovirus zinc finger-like domains"/>
    <property type="match status" value="1"/>
</dbReference>
<feature type="compositionally biased region" description="Low complexity" evidence="2">
    <location>
        <begin position="593"/>
        <end position="605"/>
    </location>
</feature>
<dbReference type="GO" id="GO:0003676">
    <property type="term" value="F:nucleic acid binding"/>
    <property type="evidence" value="ECO:0007669"/>
    <property type="project" value="InterPro"/>
</dbReference>
<dbReference type="PANTHER" id="PTHR47481:SF36">
    <property type="entry name" value="CCHC-TYPE DOMAIN-CONTAINING PROTEIN"/>
    <property type="match status" value="1"/>
</dbReference>
<dbReference type="InterPro" id="IPR054722">
    <property type="entry name" value="PolX-like_BBD"/>
</dbReference>
<evidence type="ECO:0000313" key="4">
    <source>
        <dbReference type="EMBL" id="CAD1818376.1"/>
    </source>
</evidence>
<feature type="compositionally biased region" description="Basic and acidic residues" evidence="2">
    <location>
        <begin position="481"/>
        <end position="493"/>
    </location>
</feature>
<evidence type="ECO:0000256" key="1">
    <source>
        <dbReference type="PROSITE-ProRule" id="PRU00047"/>
    </source>
</evidence>
<keyword evidence="1" id="KW-0863">Zinc-finger</keyword>
<dbReference type="EMBL" id="LR862139">
    <property type="protein sequence ID" value="CAD1818376.1"/>
    <property type="molecule type" value="Genomic_DNA"/>
</dbReference>
<dbReference type="AlphaFoldDB" id="A0A6V7NJA0"/>
<dbReference type="InterPro" id="IPR001878">
    <property type="entry name" value="Znf_CCHC"/>
</dbReference>
<organism evidence="4">
    <name type="scientific">Ananas comosus var. bracteatus</name>
    <name type="common">red pineapple</name>
    <dbReference type="NCBI Taxonomy" id="296719"/>
    <lineage>
        <taxon>Eukaryota</taxon>
        <taxon>Viridiplantae</taxon>
        <taxon>Streptophyta</taxon>
        <taxon>Embryophyta</taxon>
        <taxon>Tracheophyta</taxon>
        <taxon>Spermatophyta</taxon>
        <taxon>Magnoliopsida</taxon>
        <taxon>Liliopsida</taxon>
        <taxon>Poales</taxon>
        <taxon>Bromeliaceae</taxon>
        <taxon>Bromelioideae</taxon>
        <taxon>Ananas</taxon>
    </lineage>
</organism>
<gene>
    <name evidence="4" type="ORF">CB5_LOCUS1587</name>
</gene>
<proteinExistence type="predicted"/>
<feature type="domain" description="CCHC-type" evidence="3">
    <location>
        <begin position="119"/>
        <end position="132"/>
    </location>
</feature>
<feature type="region of interest" description="Disordered" evidence="2">
    <location>
        <begin position="481"/>
        <end position="528"/>
    </location>
</feature>
<dbReference type="InterPro" id="IPR057670">
    <property type="entry name" value="SH3_retrovirus"/>
</dbReference>
<dbReference type="Pfam" id="PF22936">
    <property type="entry name" value="Pol_BBD"/>
    <property type="match status" value="1"/>
</dbReference>
<keyword evidence="1" id="KW-0479">Metal-binding</keyword>
<dbReference type="PROSITE" id="PS50158">
    <property type="entry name" value="ZF_CCHC"/>
    <property type="match status" value="1"/>
</dbReference>
<dbReference type="PANTHER" id="PTHR47481">
    <property type="match status" value="1"/>
</dbReference>
<feature type="region of interest" description="Disordered" evidence="2">
    <location>
        <begin position="171"/>
        <end position="200"/>
    </location>
</feature>
<dbReference type="Pfam" id="PF00098">
    <property type="entry name" value="zf-CCHC"/>
    <property type="match status" value="1"/>
</dbReference>
<dbReference type="Gene3D" id="4.10.60.10">
    <property type="entry name" value="Zinc finger, CCHC-type"/>
    <property type="match status" value="1"/>
</dbReference>
<keyword evidence="1" id="KW-0862">Zinc</keyword>
<evidence type="ECO:0000259" key="3">
    <source>
        <dbReference type="PROSITE" id="PS50158"/>
    </source>
</evidence>
<dbReference type="Pfam" id="PF25597">
    <property type="entry name" value="SH3_retrovirus"/>
    <property type="match status" value="1"/>
</dbReference>
<evidence type="ECO:0000256" key="2">
    <source>
        <dbReference type="SAM" id="MobiDB-lite"/>
    </source>
</evidence>
<name>A0A6V7NJA0_ANACO</name>
<dbReference type="GO" id="GO:0008270">
    <property type="term" value="F:zinc ion binding"/>
    <property type="evidence" value="ECO:0007669"/>
    <property type="project" value="UniProtKB-KW"/>
</dbReference>
<feature type="region of interest" description="Disordered" evidence="2">
    <location>
        <begin position="593"/>
        <end position="633"/>
    </location>
</feature>
<sequence>MFVLKTTIEEELLEHIKEADTPKAAWDTFASLFSKKNDARLQLLENELMTIAQGNMTISQYFMKKKRSSNRRAKKCEAAEGVQWGKTKVGREPPYTGVYNQKEQNTWQFKDDRRQSGECYNCGKKGHFARDCWHKKKQVQGNMTTSGDHQAAYKSEEEWDAQASFAIMESEEDCHSDKEEALEEQRSENTAAKEMTPGAKKEKLLKQVPVYALTTIENPREVNYSTDWIIDSGYSNHMTGDRDKLLSTTEYKGGRVVVTANNSKLPITHIGKTIITPRFSPHQVQLQNVYHVPGMKKNLLSVSQLTASGNYVVFGPQDVKVFRSPKISGIQIMEGKKVESIYVMSAESAYVEKTQKSETADLWHARLGHVGYYKLKIMMERSMLKGLPQLEVRGDKICAGCQFGKAHQLPYTESKYRAKAIRCIFVGYDSERKGWRCCDPTTGCCYTSRNVVFDEASSWWPSQEVILPNSEEIEIKLQEKLEEQEQEGEKAVSEQEESGQPSTESANDEQQLQKSPEPWRTGVHYQTLEEYRPSQLEDIGMQLRRSSRQRKPNPKYANVAIAEEEETPKESASYEEAVTIKEWRNAMDERIQALQQNQNRRANSQHIHQRTKHRKEEFRKQLGMLSKATLRES</sequence>
<dbReference type="Pfam" id="PF13976">
    <property type="entry name" value="gag_pre-integrs"/>
    <property type="match status" value="1"/>
</dbReference>
<dbReference type="InterPro" id="IPR036875">
    <property type="entry name" value="Znf_CCHC_sf"/>
</dbReference>
<accession>A0A6V7NJA0</accession>
<dbReference type="InterPro" id="IPR025724">
    <property type="entry name" value="GAG-pre-integrase_dom"/>
</dbReference>
<dbReference type="SMART" id="SM00343">
    <property type="entry name" value="ZnF_C2HC"/>
    <property type="match status" value="1"/>
</dbReference>
<feature type="compositionally biased region" description="Polar residues" evidence="2">
    <location>
        <begin position="498"/>
        <end position="514"/>
    </location>
</feature>
<feature type="compositionally biased region" description="Basic and acidic residues" evidence="2">
    <location>
        <begin position="173"/>
        <end position="187"/>
    </location>
</feature>